<feature type="chain" id="PRO_5040212631" description="Anaphase-promoting complex subunit 5" evidence="7">
    <location>
        <begin position="25"/>
        <end position="431"/>
    </location>
</feature>
<name>A0A9P4UTE5_9PEZI</name>
<evidence type="ECO:0000256" key="7">
    <source>
        <dbReference type="SAM" id="SignalP"/>
    </source>
</evidence>
<evidence type="ECO:0000256" key="6">
    <source>
        <dbReference type="ARBA" id="ARBA00023306"/>
    </source>
</evidence>
<dbReference type="GO" id="GO:0051301">
    <property type="term" value="P:cell division"/>
    <property type="evidence" value="ECO:0007669"/>
    <property type="project" value="UniProtKB-KW"/>
</dbReference>
<organism evidence="9 10">
    <name type="scientific">Polychaeton citri CBS 116435</name>
    <dbReference type="NCBI Taxonomy" id="1314669"/>
    <lineage>
        <taxon>Eukaryota</taxon>
        <taxon>Fungi</taxon>
        <taxon>Dikarya</taxon>
        <taxon>Ascomycota</taxon>
        <taxon>Pezizomycotina</taxon>
        <taxon>Dothideomycetes</taxon>
        <taxon>Dothideomycetidae</taxon>
        <taxon>Capnodiales</taxon>
        <taxon>Capnodiaceae</taxon>
        <taxon>Polychaeton</taxon>
    </lineage>
</organism>
<dbReference type="GO" id="GO:0045842">
    <property type="term" value="P:positive regulation of mitotic metaphase/anaphase transition"/>
    <property type="evidence" value="ECO:0007669"/>
    <property type="project" value="TreeGrafter"/>
</dbReference>
<dbReference type="InterPro" id="IPR037679">
    <property type="entry name" value="Apc5"/>
</dbReference>
<accession>A0A9P4UTE5</accession>
<dbReference type="OrthoDB" id="2504561at2759"/>
<comment type="similarity">
    <text evidence="1">Belongs to the APC5 family.</text>
</comment>
<dbReference type="EMBL" id="MU003770">
    <property type="protein sequence ID" value="KAF2724651.1"/>
    <property type="molecule type" value="Genomic_DNA"/>
</dbReference>
<keyword evidence="3" id="KW-0132">Cell division</keyword>
<evidence type="ECO:0000259" key="8">
    <source>
        <dbReference type="Pfam" id="PF12862"/>
    </source>
</evidence>
<comment type="caution">
    <text evidence="9">The sequence shown here is derived from an EMBL/GenBank/DDBJ whole genome shotgun (WGS) entry which is preliminary data.</text>
</comment>
<evidence type="ECO:0000313" key="9">
    <source>
        <dbReference type="EMBL" id="KAF2724651.1"/>
    </source>
</evidence>
<keyword evidence="6" id="KW-0131">Cell cycle</keyword>
<evidence type="ECO:0000256" key="4">
    <source>
        <dbReference type="ARBA" id="ARBA00022776"/>
    </source>
</evidence>
<sequence length="431" mass="48484">MSRYLTAGKITTLVLIDLYLSASSAPLSPDLQLLEFISVQILPVDANSYLQTPTDTFVAEFNDGVGSISSIKSALQHCDWAVPGRSVYDEVLQRLWQIKDVDTLGSLFVVLKSSVSPIKQSSEEEVVGQQRRLTGASPLGVFVRRCCVEFTRLQFGDAIRLWKSFERLRQPSYEDWSQRNPAQSADLVASDSDVSDDAHLNYSQSQSSLSPFVNSVYDIETLLNLSISRLQKLGVRLPSLLTKNLRHWISTQQDPSAQSSQYFLAFFDAWKSGQHSMAVENLHRYFDYTLAGKGNTSTVEEGRAGIRQYYQYALLHLSVLHADFEYWGPSLEAMKECIATARENQDNACLAFALSWQMYLRQTYSRASDAPLDNEKYENLEAILPLGGQTELDEIAFLKSIAREGKHWTLFANALLEEAKIHMSQVSVPPH</sequence>
<evidence type="ECO:0000256" key="1">
    <source>
        <dbReference type="ARBA" id="ARBA00007450"/>
    </source>
</evidence>
<dbReference type="Pfam" id="PF12862">
    <property type="entry name" value="ANAPC5"/>
    <property type="match status" value="1"/>
</dbReference>
<dbReference type="GO" id="GO:0005680">
    <property type="term" value="C:anaphase-promoting complex"/>
    <property type="evidence" value="ECO:0007669"/>
    <property type="project" value="InterPro"/>
</dbReference>
<keyword evidence="10" id="KW-1185">Reference proteome</keyword>
<evidence type="ECO:0000313" key="10">
    <source>
        <dbReference type="Proteomes" id="UP000799441"/>
    </source>
</evidence>
<protein>
    <recommendedName>
        <fullName evidence="2">Anaphase-promoting complex subunit 5</fullName>
    </recommendedName>
</protein>
<reference evidence="9" key="1">
    <citation type="journal article" date="2020" name="Stud. Mycol.">
        <title>101 Dothideomycetes genomes: a test case for predicting lifestyles and emergence of pathogens.</title>
        <authorList>
            <person name="Haridas S."/>
            <person name="Albert R."/>
            <person name="Binder M."/>
            <person name="Bloem J."/>
            <person name="Labutti K."/>
            <person name="Salamov A."/>
            <person name="Andreopoulos B."/>
            <person name="Baker S."/>
            <person name="Barry K."/>
            <person name="Bills G."/>
            <person name="Bluhm B."/>
            <person name="Cannon C."/>
            <person name="Castanera R."/>
            <person name="Culley D."/>
            <person name="Daum C."/>
            <person name="Ezra D."/>
            <person name="Gonzalez J."/>
            <person name="Henrissat B."/>
            <person name="Kuo A."/>
            <person name="Liang C."/>
            <person name="Lipzen A."/>
            <person name="Lutzoni F."/>
            <person name="Magnuson J."/>
            <person name="Mondo S."/>
            <person name="Nolan M."/>
            <person name="Ohm R."/>
            <person name="Pangilinan J."/>
            <person name="Park H.-J."/>
            <person name="Ramirez L."/>
            <person name="Alfaro M."/>
            <person name="Sun H."/>
            <person name="Tritt A."/>
            <person name="Yoshinaga Y."/>
            <person name="Zwiers L.-H."/>
            <person name="Turgeon B."/>
            <person name="Goodwin S."/>
            <person name="Spatafora J."/>
            <person name="Crous P."/>
            <person name="Grigoriev I."/>
        </authorList>
    </citation>
    <scope>NUCLEOTIDE SEQUENCE</scope>
    <source>
        <strain evidence="9">CBS 116435</strain>
    </source>
</reference>
<feature type="domain" description="Anaphase-promoting complex subunit 5" evidence="8">
    <location>
        <begin position="262"/>
        <end position="363"/>
    </location>
</feature>
<evidence type="ECO:0000256" key="2">
    <source>
        <dbReference type="ARBA" id="ARBA00016066"/>
    </source>
</evidence>
<evidence type="ECO:0000256" key="3">
    <source>
        <dbReference type="ARBA" id="ARBA00022618"/>
    </source>
</evidence>
<feature type="signal peptide" evidence="7">
    <location>
        <begin position="1"/>
        <end position="24"/>
    </location>
</feature>
<dbReference type="InterPro" id="IPR026000">
    <property type="entry name" value="Apc5_dom"/>
</dbReference>
<dbReference type="AlphaFoldDB" id="A0A9P4UTE5"/>
<proteinExistence type="inferred from homology"/>
<dbReference type="PANTHER" id="PTHR12830">
    <property type="entry name" value="ANAPHASE-PROMOTING COMPLEX SUBUNIT 5"/>
    <property type="match status" value="1"/>
</dbReference>
<keyword evidence="5" id="KW-0833">Ubl conjugation pathway</keyword>
<evidence type="ECO:0000256" key="5">
    <source>
        <dbReference type="ARBA" id="ARBA00022786"/>
    </source>
</evidence>
<keyword evidence="4" id="KW-0498">Mitosis</keyword>
<dbReference type="GO" id="GO:0031145">
    <property type="term" value="P:anaphase-promoting complex-dependent catabolic process"/>
    <property type="evidence" value="ECO:0007669"/>
    <property type="project" value="TreeGrafter"/>
</dbReference>
<dbReference type="GO" id="GO:0070979">
    <property type="term" value="P:protein K11-linked ubiquitination"/>
    <property type="evidence" value="ECO:0007669"/>
    <property type="project" value="TreeGrafter"/>
</dbReference>
<dbReference type="Proteomes" id="UP000799441">
    <property type="component" value="Unassembled WGS sequence"/>
</dbReference>
<keyword evidence="7" id="KW-0732">Signal</keyword>
<gene>
    <name evidence="9" type="ORF">K431DRAFT_318025</name>
</gene>
<dbReference type="PANTHER" id="PTHR12830:SF9">
    <property type="entry name" value="ANAPHASE-PROMOTING COMPLEX SUBUNIT 5"/>
    <property type="match status" value="1"/>
</dbReference>